<evidence type="ECO:0000256" key="1">
    <source>
        <dbReference type="ARBA" id="ARBA00022553"/>
    </source>
</evidence>
<dbReference type="InterPro" id="IPR039420">
    <property type="entry name" value="WalR-like"/>
</dbReference>
<reference evidence="8 9" key="1">
    <citation type="submission" date="2022-07" db="EMBL/GenBank/DDBJ databases">
        <authorList>
            <person name="Phongsopitanun W."/>
            <person name="Tanasupawat S."/>
        </authorList>
    </citation>
    <scope>NUCLEOTIDE SEQUENCE [LARGE SCALE GENOMIC DNA]</scope>
    <source>
        <strain evidence="8 9">RCU-064</strain>
    </source>
</reference>
<dbReference type="InterPro" id="IPR011006">
    <property type="entry name" value="CheY-like_superfamily"/>
</dbReference>
<dbReference type="RefSeq" id="WP_256655192.1">
    <property type="nucleotide sequence ID" value="NZ_JANIAA010000047.1"/>
</dbReference>
<dbReference type="EMBL" id="JANIAA010000047">
    <property type="protein sequence ID" value="MCQ8194421.1"/>
    <property type="molecule type" value="Genomic_DNA"/>
</dbReference>
<dbReference type="Gene3D" id="3.40.50.2300">
    <property type="match status" value="1"/>
</dbReference>
<dbReference type="SMART" id="SM00448">
    <property type="entry name" value="REC"/>
    <property type="match status" value="1"/>
</dbReference>
<dbReference type="Pfam" id="PF00072">
    <property type="entry name" value="Response_reg"/>
    <property type="match status" value="1"/>
</dbReference>
<comment type="caution">
    <text evidence="8">The sequence shown here is derived from an EMBL/GenBank/DDBJ whole genome shotgun (WGS) entry which is preliminary data.</text>
</comment>
<sequence>MATRIILADDQASIRMGFRRILDAQPDLQVVGEADNGVAALQAARSMTPDVLLADIRMPEMDGLQLTCEITRSLPSVRVVVVTTFDLDEYVYTALREGACGFLLKRSRSAVLVEAVRAAAAGDAMISPEITMRLLSRFRQERRTVPRPGEPLTPREQEVARLVAEGLTNSDIGAELFISAGTVKTHLARLQKKLNVRNRVGIAAWVWGSGLVDEVHQSASGESD</sequence>
<organism evidence="8 9">
    <name type="scientific">Streptomyces rugosispiralis</name>
    <dbReference type="NCBI Taxonomy" id="2967341"/>
    <lineage>
        <taxon>Bacteria</taxon>
        <taxon>Bacillati</taxon>
        <taxon>Actinomycetota</taxon>
        <taxon>Actinomycetes</taxon>
        <taxon>Kitasatosporales</taxon>
        <taxon>Streptomycetaceae</taxon>
        <taxon>Streptomyces</taxon>
    </lineage>
</organism>
<protein>
    <submittedName>
        <fullName evidence="8">Response regulator transcription factor</fullName>
    </submittedName>
</protein>
<dbReference type="InterPro" id="IPR058245">
    <property type="entry name" value="NreC/VraR/RcsB-like_REC"/>
</dbReference>
<dbReference type="Proteomes" id="UP001204746">
    <property type="component" value="Unassembled WGS sequence"/>
</dbReference>
<keyword evidence="9" id="KW-1185">Reference proteome</keyword>
<evidence type="ECO:0000259" key="6">
    <source>
        <dbReference type="PROSITE" id="PS50043"/>
    </source>
</evidence>
<dbReference type="SUPFAM" id="SSF46894">
    <property type="entry name" value="C-terminal effector domain of the bipartite response regulators"/>
    <property type="match status" value="1"/>
</dbReference>
<dbReference type="PANTHER" id="PTHR43214">
    <property type="entry name" value="TWO-COMPONENT RESPONSE REGULATOR"/>
    <property type="match status" value="1"/>
</dbReference>
<dbReference type="SMART" id="SM00421">
    <property type="entry name" value="HTH_LUXR"/>
    <property type="match status" value="1"/>
</dbReference>
<dbReference type="PROSITE" id="PS00622">
    <property type="entry name" value="HTH_LUXR_1"/>
    <property type="match status" value="1"/>
</dbReference>
<evidence type="ECO:0000313" key="9">
    <source>
        <dbReference type="Proteomes" id="UP001204746"/>
    </source>
</evidence>
<evidence type="ECO:0000259" key="7">
    <source>
        <dbReference type="PROSITE" id="PS50110"/>
    </source>
</evidence>
<dbReference type="Pfam" id="PF00196">
    <property type="entry name" value="GerE"/>
    <property type="match status" value="1"/>
</dbReference>
<dbReference type="PANTHER" id="PTHR43214:SF24">
    <property type="entry name" value="TRANSCRIPTIONAL REGULATORY PROTEIN NARL-RELATED"/>
    <property type="match status" value="1"/>
</dbReference>
<feature type="domain" description="Response regulatory" evidence="7">
    <location>
        <begin position="4"/>
        <end position="120"/>
    </location>
</feature>
<dbReference type="PROSITE" id="PS50110">
    <property type="entry name" value="RESPONSE_REGULATORY"/>
    <property type="match status" value="1"/>
</dbReference>
<evidence type="ECO:0000256" key="2">
    <source>
        <dbReference type="ARBA" id="ARBA00023015"/>
    </source>
</evidence>
<dbReference type="CDD" id="cd17535">
    <property type="entry name" value="REC_NarL-like"/>
    <property type="match status" value="1"/>
</dbReference>
<accession>A0ABT1VAV2</accession>
<dbReference type="SUPFAM" id="SSF52172">
    <property type="entry name" value="CheY-like"/>
    <property type="match status" value="1"/>
</dbReference>
<evidence type="ECO:0000256" key="4">
    <source>
        <dbReference type="ARBA" id="ARBA00023163"/>
    </source>
</evidence>
<keyword evidence="3" id="KW-0238">DNA-binding</keyword>
<evidence type="ECO:0000256" key="3">
    <source>
        <dbReference type="ARBA" id="ARBA00023125"/>
    </source>
</evidence>
<dbReference type="InterPro" id="IPR016032">
    <property type="entry name" value="Sig_transdc_resp-reg_C-effctor"/>
</dbReference>
<name>A0ABT1VAV2_9ACTN</name>
<dbReference type="CDD" id="cd06170">
    <property type="entry name" value="LuxR_C_like"/>
    <property type="match status" value="1"/>
</dbReference>
<keyword evidence="1 5" id="KW-0597">Phosphoprotein</keyword>
<dbReference type="InterPro" id="IPR000792">
    <property type="entry name" value="Tscrpt_reg_LuxR_C"/>
</dbReference>
<dbReference type="PRINTS" id="PR00038">
    <property type="entry name" value="HTHLUXR"/>
</dbReference>
<keyword evidence="2" id="KW-0805">Transcription regulation</keyword>
<evidence type="ECO:0000256" key="5">
    <source>
        <dbReference type="PROSITE-ProRule" id="PRU00169"/>
    </source>
</evidence>
<feature type="domain" description="HTH luxR-type" evidence="6">
    <location>
        <begin position="145"/>
        <end position="210"/>
    </location>
</feature>
<gene>
    <name evidence="8" type="ORF">NP777_40540</name>
</gene>
<feature type="modified residue" description="4-aspartylphosphate" evidence="5">
    <location>
        <position position="55"/>
    </location>
</feature>
<evidence type="ECO:0000313" key="8">
    <source>
        <dbReference type="EMBL" id="MCQ8194421.1"/>
    </source>
</evidence>
<keyword evidence="4" id="KW-0804">Transcription</keyword>
<proteinExistence type="predicted"/>
<dbReference type="InterPro" id="IPR001789">
    <property type="entry name" value="Sig_transdc_resp-reg_receiver"/>
</dbReference>
<dbReference type="PROSITE" id="PS50043">
    <property type="entry name" value="HTH_LUXR_2"/>
    <property type="match status" value="1"/>
</dbReference>